<dbReference type="PROSITE" id="PS51000">
    <property type="entry name" value="HTH_DEOR_2"/>
    <property type="match status" value="1"/>
</dbReference>
<keyword evidence="3" id="KW-0805">Transcription regulation</keyword>
<evidence type="ECO:0000313" key="9">
    <source>
        <dbReference type="Proteomes" id="UP000182015"/>
    </source>
</evidence>
<evidence type="ECO:0000256" key="3">
    <source>
        <dbReference type="ARBA" id="ARBA00023015"/>
    </source>
</evidence>
<evidence type="ECO:0000256" key="5">
    <source>
        <dbReference type="ARBA" id="ARBA00023163"/>
    </source>
</evidence>
<dbReference type="AlphaFoldDB" id="A0A1L8MLA2"/>
<evidence type="ECO:0000256" key="1">
    <source>
        <dbReference type="ARBA" id="ARBA00021390"/>
    </source>
</evidence>
<dbReference type="PROSITE" id="PS00894">
    <property type="entry name" value="HTH_DEOR_1"/>
    <property type="match status" value="1"/>
</dbReference>
<comment type="function">
    <text evidence="6">Repressor of the lactose catabolism operon. Galactose-6-phosphate is the inducer.</text>
</comment>
<dbReference type="Pfam" id="PF00455">
    <property type="entry name" value="DeoRC"/>
    <property type="match status" value="1"/>
</dbReference>
<reference evidence="9" key="1">
    <citation type="submission" date="2016-06" db="EMBL/GenBank/DDBJ databases">
        <authorList>
            <person name="de Vries S.P.W."/>
            <person name="Hadjirin N.F."/>
            <person name="Lay E.M."/>
            <person name="Zadoks R.N."/>
            <person name="Peacock S.J."/>
            <person name="Parkhill J."/>
            <person name="Grant A.J."/>
            <person name="Mcdougall S."/>
            <person name="Holmes M.A."/>
        </authorList>
    </citation>
    <scope>NUCLEOTIDE SEQUENCE [LARGE SCALE GENOMIC DNA]</scope>
    <source>
        <strain evidence="9">NZ1587</strain>
    </source>
</reference>
<dbReference type="SUPFAM" id="SSF100950">
    <property type="entry name" value="NagB/RpiA/CoA transferase-like"/>
    <property type="match status" value="1"/>
</dbReference>
<comment type="caution">
    <text evidence="8">The sequence shown here is derived from an EMBL/GenBank/DDBJ whole genome shotgun (WGS) entry which is preliminary data.</text>
</comment>
<evidence type="ECO:0000259" key="7">
    <source>
        <dbReference type="PROSITE" id="PS51000"/>
    </source>
</evidence>
<dbReference type="Pfam" id="PF08220">
    <property type="entry name" value="HTH_DeoR"/>
    <property type="match status" value="1"/>
</dbReference>
<dbReference type="SMART" id="SM01134">
    <property type="entry name" value="DeoRC"/>
    <property type="match status" value="1"/>
</dbReference>
<dbReference type="GO" id="GO:0003700">
    <property type="term" value="F:DNA-binding transcription factor activity"/>
    <property type="evidence" value="ECO:0007669"/>
    <property type="project" value="InterPro"/>
</dbReference>
<dbReference type="InterPro" id="IPR036390">
    <property type="entry name" value="WH_DNA-bd_sf"/>
</dbReference>
<dbReference type="InterPro" id="IPR018356">
    <property type="entry name" value="Tscrpt_reg_HTH_DeoR_CS"/>
</dbReference>
<protein>
    <recommendedName>
        <fullName evidence="1">Lactose phosphotransferase system repressor</fullName>
    </recommendedName>
</protein>
<accession>A0A1L8MLA2</accession>
<organism evidence="8 9">
    <name type="scientific">Streptococcus bovimastitidis</name>
    <dbReference type="NCBI Taxonomy" id="1856638"/>
    <lineage>
        <taxon>Bacteria</taxon>
        <taxon>Bacillati</taxon>
        <taxon>Bacillota</taxon>
        <taxon>Bacilli</taxon>
        <taxon>Lactobacillales</taxon>
        <taxon>Streptococcaceae</taxon>
        <taxon>Streptococcus</taxon>
    </lineage>
</organism>
<keyword evidence="4" id="KW-0238">DNA-binding</keyword>
<evidence type="ECO:0000313" key="8">
    <source>
        <dbReference type="EMBL" id="OJF71542.1"/>
    </source>
</evidence>
<proteinExistence type="predicted"/>
<keyword evidence="2" id="KW-0678">Repressor</keyword>
<keyword evidence="5" id="KW-0804">Transcription</keyword>
<dbReference type="InterPro" id="IPR037171">
    <property type="entry name" value="NagB/RpiA_transferase-like"/>
</dbReference>
<dbReference type="InterPro" id="IPR050313">
    <property type="entry name" value="Carb_Metab_HTH_regulators"/>
</dbReference>
<dbReference type="PRINTS" id="PR00037">
    <property type="entry name" value="HTHLACR"/>
</dbReference>
<dbReference type="Proteomes" id="UP000182015">
    <property type="component" value="Unassembled WGS sequence"/>
</dbReference>
<dbReference type="RefSeq" id="WP_071793798.1">
    <property type="nucleotide sequence ID" value="NZ_LZDD01000002.1"/>
</dbReference>
<name>A0A1L8MLA2_9STRE</name>
<evidence type="ECO:0000256" key="2">
    <source>
        <dbReference type="ARBA" id="ARBA00022491"/>
    </source>
</evidence>
<dbReference type="Gene3D" id="1.10.10.10">
    <property type="entry name" value="Winged helix-like DNA-binding domain superfamily/Winged helix DNA-binding domain"/>
    <property type="match status" value="1"/>
</dbReference>
<dbReference type="Gene3D" id="3.40.50.1360">
    <property type="match status" value="1"/>
</dbReference>
<sequence>MLKRERLLKILEKVNASGIITVNEIIRDLQVSDMTARRDLDELEKLGKLVRIHGGAQSISFPSKVEKSNTEKLSVQIKEKKEIAEAASSLINDGETIFIGPGTTLEFFAEKLINRQVRVITNSLPVFSILKSSSSIDLILIGGEYREITGAFVGSITNQTISNLKFSKAFISCNAINGNDIATYNESEGAIQKLALDNAFEKFVLVDSQKFDSYDFSVFYQLEQINQVITDTTIDSKVLENYRNYTEISVAQ</sequence>
<keyword evidence="9" id="KW-1185">Reference proteome</keyword>
<dbReference type="STRING" id="1856638.A9Q68_06040"/>
<dbReference type="OrthoDB" id="9798651at2"/>
<evidence type="ECO:0000256" key="4">
    <source>
        <dbReference type="ARBA" id="ARBA00023125"/>
    </source>
</evidence>
<dbReference type="EMBL" id="LZDD01000002">
    <property type="protein sequence ID" value="OJF71542.1"/>
    <property type="molecule type" value="Genomic_DNA"/>
</dbReference>
<dbReference type="SUPFAM" id="SSF46785">
    <property type="entry name" value="Winged helix' DNA-binding domain"/>
    <property type="match status" value="1"/>
</dbReference>
<dbReference type="InterPro" id="IPR014036">
    <property type="entry name" value="DeoR-like_C"/>
</dbReference>
<dbReference type="InterPro" id="IPR001034">
    <property type="entry name" value="DeoR_HTH"/>
</dbReference>
<dbReference type="GO" id="GO:0003677">
    <property type="term" value="F:DNA binding"/>
    <property type="evidence" value="ECO:0007669"/>
    <property type="project" value="UniProtKB-KW"/>
</dbReference>
<dbReference type="InterPro" id="IPR036388">
    <property type="entry name" value="WH-like_DNA-bd_sf"/>
</dbReference>
<gene>
    <name evidence="8" type="ORF">A9Q68_06040</name>
</gene>
<feature type="domain" description="HTH deoR-type" evidence="7">
    <location>
        <begin position="3"/>
        <end position="58"/>
    </location>
</feature>
<dbReference type="SMART" id="SM00420">
    <property type="entry name" value="HTH_DEOR"/>
    <property type="match status" value="1"/>
</dbReference>
<dbReference type="PANTHER" id="PTHR30363:SF4">
    <property type="entry name" value="GLYCEROL-3-PHOSPHATE REGULON REPRESSOR"/>
    <property type="match status" value="1"/>
</dbReference>
<evidence type="ECO:0000256" key="6">
    <source>
        <dbReference type="ARBA" id="ARBA00024937"/>
    </source>
</evidence>
<dbReference type="PANTHER" id="PTHR30363">
    <property type="entry name" value="HTH-TYPE TRANSCRIPTIONAL REGULATOR SRLR-RELATED"/>
    <property type="match status" value="1"/>
</dbReference>